<evidence type="ECO:0000313" key="2">
    <source>
        <dbReference type="EMBL" id="TWF87793.1"/>
    </source>
</evidence>
<dbReference type="InterPro" id="IPR011009">
    <property type="entry name" value="Kinase-like_dom_sf"/>
</dbReference>
<name>A0A561TL47_9ACTN</name>
<accession>A0A561TL47</accession>
<proteinExistence type="predicted"/>
<feature type="domain" description="Protein kinase" evidence="1">
    <location>
        <begin position="1"/>
        <end position="283"/>
    </location>
</feature>
<dbReference type="EMBL" id="VIWV01000001">
    <property type="protein sequence ID" value="TWF87793.1"/>
    <property type="molecule type" value="Genomic_DNA"/>
</dbReference>
<dbReference type="RefSeq" id="WP_145869520.1">
    <property type="nucleotide sequence ID" value="NZ_BNCE01000011.1"/>
</dbReference>
<dbReference type="GO" id="GO:0004672">
    <property type="term" value="F:protein kinase activity"/>
    <property type="evidence" value="ECO:0007669"/>
    <property type="project" value="InterPro"/>
</dbReference>
<evidence type="ECO:0000313" key="3">
    <source>
        <dbReference type="Proteomes" id="UP000316603"/>
    </source>
</evidence>
<evidence type="ECO:0000259" key="1">
    <source>
        <dbReference type="PROSITE" id="PS50011"/>
    </source>
</evidence>
<dbReference type="PROSITE" id="PS50011">
    <property type="entry name" value="PROTEIN_KINASE_DOM"/>
    <property type="match status" value="1"/>
</dbReference>
<sequence length="283" mass="29303">MVAFPPCPPEALAAAEAACGGTVDLKELTNRRGSAVWKAVGPEGTVAVKIGYDDGVAATLREATTLAAMGLAEYEAVSGSYDGGSWLVTPWFTGPSTWAVFTPTREGTGGREAALRGGADLCRSVADLHASGWIHADLQPSHGIHTPAGVRLIDFAWSWREGEEPVSGFSGGIVHLMAPELAAAVARGDGPVTPTRSSDTYALAGVLWTCASGGWPLDYKAAGIDRKAAGPDGVRDAIATGRLPFAPAVWPELQDALRPALAAVPEDRPTAGELAELLLKVEP</sequence>
<organism evidence="2 3">
    <name type="scientific">Streptomyces capillispiralis</name>
    <dbReference type="NCBI Taxonomy" id="68182"/>
    <lineage>
        <taxon>Bacteria</taxon>
        <taxon>Bacillati</taxon>
        <taxon>Actinomycetota</taxon>
        <taxon>Actinomycetes</taxon>
        <taxon>Kitasatosporales</taxon>
        <taxon>Streptomycetaceae</taxon>
        <taxon>Streptomyces</taxon>
    </lineage>
</organism>
<gene>
    <name evidence="2" type="ORF">FHX78_114811</name>
</gene>
<dbReference type="GO" id="GO:0005524">
    <property type="term" value="F:ATP binding"/>
    <property type="evidence" value="ECO:0007669"/>
    <property type="project" value="InterPro"/>
</dbReference>
<reference evidence="2 3" key="1">
    <citation type="submission" date="2019-06" db="EMBL/GenBank/DDBJ databases">
        <title>Sequencing the genomes of 1000 actinobacteria strains.</title>
        <authorList>
            <person name="Klenk H.-P."/>
        </authorList>
    </citation>
    <scope>NUCLEOTIDE SEQUENCE [LARGE SCALE GENOMIC DNA]</scope>
    <source>
        <strain evidence="2 3">DSM 41695</strain>
    </source>
</reference>
<comment type="caution">
    <text evidence="2">The sequence shown here is derived from an EMBL/GenBank/DDBJ whole genome shotgun (WGS) entry which is preliminary data.</text>
</comment>
<protein>
    <recommendedName>
        <fullName evidence="1">Protein kinase domain-containing protein</fullName>
    </recommendedName>
</protein>
<keyword evidence="3" id="KW-1185">Reference proteome</keyword>
<dbReference type="InterPro" id="IPR000719">
    <property type="entry name" value="Prot_kinase_dom"/>
</dbReference>
<dbReference type="Proteomes" id="UP000316603">
    <property type="component" value="Unassembled WGS sequence"/>
</dbReference>
<dbReference type="SMART" id="SM00220">
    <property type="entry name" value="S_TKc"/>
    <property type="match status" value="1"/>
</dbReference>
<dbReference type="Gene3D" id="1.10.510.10">
    <property type="entry name" value="Transferase(Phosphotransferase) domain 1"/>
    <property type="match status" value="1"/>
</dbReference>
<dbReference type="SUPFAM" id="SSF56112">
    <property type="entry name" value="Protein kinase-like (PK-like)"/>
    <property type="match status" value="1"/>
</dbReference>
<dbReference type="AlphaFoldDB" id="A0A561TL47"/>
<dbReference type="OrthoDB" id="2988131at2"/>